<dbReference type="HOGENOM" id="CLU_122252_1_0_6"/>
<evidence type="ECO:0000313" key="3">
    <source>
        <dbReference type="Proteomes" id="UP000018440"/>
    </source>
</evidence>
<organism evidence="2 3">
    <name type="scientific">Acinetobacter schindleri CIP 107287</name>
    <dbReference type="NCBI Taxonomy" id="1217988"/>
    <lineage>
        <taxon>Bacteria</taxon>
        <taxon>Pseudomonadati</taxon>
        <taxon>Pseudomonadota</taxon>
        <taxon>Gammaproteobacteria</taxon>
        <taxon>Moraxellales</taxon>
        <taxon>Moraxellaceae</taxon>
        <taxon>Acinetobacter</taxon>
    </lineage>
</organism>
<dbReference type="PATRIC" id="fig|1217988.3.peg.3006"/>
<dbReference type="EMBL" id="APPQ01000033">
    <property type="protein sequence ID" value="ENV42982.1"/>
    <property type="molecule type" value="Genomic_DNA"/>
</dbReference>
<dbReference type="Gene3D" id="3.40.50.1820">
    <property type="entry name" value="alpha/beta hydrolase"/>
    <property type="match status" value="1"/>
</dbReference>
<reference evidence="2 3" key="1">
    <citation type="submission" date="2013-02" db="EMBL/GenBank/DDBJ databases">
        <title>The Genome Sequence of Acinetobacter schindleri CIP 107287.</title>
        <authorList>
            <consortium name="The Broad Institute Genome Sequencing Platform"/>
            <consortium name="The Broad Institute Genome Sequencing Center for Infectious Disease"/>
            <person name="Cerqueira G."/>
            <person name="Feldgarden M."/>
            <person name="Courvalin P."/>
            <person name="Perichon B."/>
            <person name="Grillot-Courvalin C."/>
            <person name="Clermont D."/>
            <person name="Rocha E."/>
            <person name="Yoon E.-J."/>
            <person name="Nemec A."/>
            <person name="Walker B."/>
            <person name="Young S.K."/>
            <person name="Zeng Q."/>
            <person name="Gargeya S."/>
            <person name="Fitzgerald M."/>
            <person name="Haas B."/>
            <person name="Abouelleil A."/>
            <person name="Alvarado L."/>
            <person name="Arachchi H.M."/>
            <person name="Berlin A.M."/>
            <person name="Chapman S.B."/>
            <person name="Dewar J."/>
            <person name="Goldberg J."/>
            <person name="Griggs A."/>
            <person name="Gujja S."/>
            <person name="Hansen M."/>
            <person name="Howarth C."/>
            <person name="Imamovic A."/>
            <person name="Larimer J."/>
            <person name="McCowan C."/>
            <person name="Murphy C."/>
            <person name="Neiman D."/>
            <person name="Pearson M."/>
            <person name="Priest M."/>
            <person name="Roberts A."/>
            <person name="Saif S."/>
            <person name="Shea T."/>
            <person name="Sisk P."/>
            <person name="Sykes S."/>
            <person name="Wortman J."/>
            <person name="Nusbaum C."/>
            <person name="Birren B."/>
        </authorList>
    </citation>
    <scope>NUCLEOTIDE SEQUENCE [LARGE SCALE GENOMIC DNA]</scope>
    <source>
        <strain evidence="2 3">CIP 107287</strain>
    </source>
</reference>
<evidence type="ECO:0000256" key="1">
    <source>
        <dbReference type="SAM" id="MobiDB-lite"/>
    </source>
</evidence>
<accession>N8Z1M5</accession>
<feature type="region of interest" description="Disordered" evidence="1">
    <location>
        <begin position="1"/>
        <end position="23"/>
    </location>
</feature>
<dbReference type="Proteomes" id="UP000018440">
    <property type="component" value="Unassembled WGS sequence"/>
</dbReference>
<evidence type="ECO:0000313" key="2">
    <source>
        <dbReference type="EMBL" id="ENV42982.1"/>
    </source>
</evidence>
<proteinExistence type="predicted"/>
<protein>
    <submittedName>
        <fullName evidence="2">Uncharacterized protein</fullName>
    </submittedName>
</protein>
<name>N8Z1M5_9GAMM</name>
<comment type="caution">
    <text evidence="2">The sequence shown here is derived from an EMBL/GenBank/DDBJ whole genome shotgun (WGS) entry which is preliminary data.</text>
</comment>
<sequence length="89" mass="9749">MWGQRLDGQTFPHNALPAGHSTSMEGTAEFNQRFNTGLSLKKCGEGKYQDQGMALYSITGNQPVINALDISDVAIKALNRLSAYKRSCQ</sequence>
<dbReference type="AlphaFoldDB" id="N8Z1M5"/>
<gene>
    <name evidence="2" type="ORF">F955_03122</name>
</gene>
<dbReference type="InterPro" id="IPR029058">
    <property type="entry name" value="AB_hydrolase_fold"/>
</dbReference>